<comment type="caution">
    <text evidence="3">The sequence shown here is derived from an EMBL/GenBank/DDBJ whole genome shotgun (WGS) entry which is preliminary data.</text>
</comment>
<proteinExistence type="predicted"/>
<reference evidence="3 4" key="1">
    <citation type="submission" date="2022-09" db="EMBL/GenBank/DDBJ databases">
        <title>The outer-membrane cytochrome OmcA is essential for infection of Shewanella oneidensis by a zebrafish-associated bacteriophage.</title>
        <authorList>
            <person name="Grenfell A.W."/>
            <person name="Intile P."/>
            <person name="Mcfarlane J."/>
            <person name="Leung D."/>
            <person name="Abdalla K."/>
            <person name="Wold M."/>
            <person name="Kees E."/>
            <person name="Gralnick J."/>
        </authorList>
    </citation>
    <scope>NUCLEOTIDE SEQUENCE [LARGE SCALE GENOMIC DNA]</scope>
    <source>
        <strain evidence="3 4">NF-5</strain>
    </source>
</reference>
<dbReference type="RefSeq" id="WP_282679979.1">
    <property type="nucleotide sequence ID" value="NZ_JAOTLW010000025.1"/>
</dbReference>
<accession>A0ABT6UH20</accession>
<evidence type="ECO:0000256" key="2">
    <source>
        <dbReference type="SAM" id="Phobius"/>
    </source>
</evidence>
<protein>
    <submittedName>
        <fullName evidence="3">Uncharacterized protein</fullName>
    </submittedName>
</protein>
<name>A0ABT6UH20_9GAMM</name>
<gene>
    <name evidence="3" type="ORF">ODY93_19130</name>
</gene>
<evidence type="ECO:0000313" key="3">
    <source>
        <dbReference type="EMBL" id="MDI5833701.1"/>
    </source>
</evidence>
<keyword evidence="2" id="KW-1133">Transmembrane helix</keyword>
<evidence type="ECO:0000256" key="1">
    <source>
        <dbReference type="SAM" id="MobiDB-lite"/>
    </source>
</evidence>
<feature type="region of interest" description="Disordered" evidence="1">
    <location>
        <begin position="132"/>
        <end position="156"/>
    </location>
</feature>
<feature type="compositionally biased region" description="Low complexity" evidence="1">
    <location>
        <begin position="145"/>
        <end position="155"/>
    </location>
</feature>
<organism evidence="3 4">
    <name type="scientific">Shewanella xiamenensis</name>
    <dbReference type="NCBI Taxonomy" id="332186"/>
    <lineage>
        <taxon>Bacteria</taxon>
        <taxon>Pseudomonadati</taxon>
        <taxon>Pseudomonadota</taxon>
        <taxon>Gammaproteobacteria</taxon>
        <taxon>Alteromonadales</taxon>
        <taxon>Shewanellaceae</taxon>
        <taxon>Shewanella</taxon>
    </lineage>
</organism>
<evidence type="ECO:0000313" key="4">
    <source>
        <dbReference type="Proteomes" id="UP001159075"/>
    </source>
</evidence>
<feature type="transmembrane region" description="Helical" evidence="2">
    <location>
        <begin position="12"/>
        <end position="32"/>
    </location>
</feature>
<keyword evidence="2" id="KW-0812">Transmembrane</keyword>
<dbReference type="Proteomes" id="UP001159075">
    <property type="component" value="Unassembled WGS sequence"/>
</dbReference>
<sequence length="230" mass="25321">MMFAKLKKCGWFLLNVFGIGVISAAICIGGLYSQIPLINEKIDSLTVEQSKMASFAEQLADFETQLKSVSNSIVALQLLNDEIEKDKQVTNEKLAGISQSTTQWQTHYQDRLATLAGQLELLSTQFTQVKRLADSKPSNTPKNTSQSPQIQPSSPLVTTVASPFTLHDIQRRGMLLLAVVAPLNASSLSDVTLVKLNDIYSGWRITAIEPDFIEVQSLHSAQTLTLRSNK</sequence>
<dbReference type="EMBL" id="JAOTLW010000025">
    <property type="protein sequence ID" value="MDI5833701.1"/>
    <property type="molecule type" value="Genomic_DNA"/>
</dbReference>
<keyword evidence="2" id="KW-0472">Membrane</keyword>
<keyword evidence="4" id="KW-1185">Reference proteome</keyword>